<dbReference type="Gene3D" id="1.20.1250.20">
    <property type="entry name" value="MFS general substrate transporter like domains"/>
    <property type="match status" value="1"/>
</dbReference>
<dbReference type="Proteomes" id="UP001519311">
    <property type="component" value="Unassembled WGS sequence"/>
</dbReference>
<proteinExistence type="predicted"/>
<keyword evidence="5 6" id="KW-0472">Membrane</keyword>
<dbReference type="EMBL" id="JAGINS010000001">
    <property type="protein sequence ID" value="MBP2358937.1"/>
    <property type="molecule type" value="Genomic_DNA"/>
</dbReference>
<keyword evidence="9" id="KW-1185">Reference proteome</keyword>
<evidence type="ECO:0000256" key="6">
    <source>
        <dbReference type="SAM" id="Phobius"/>
    </source>
</evidence>
<dbReference type="Pfam" id="PF07690">
    <property type="entry name" value="MFS_1"/>
    <property type="match status" value="1"/>
</dbReference>
<protein>
    <submittedName>
        <fullName evidence="8">MFS family permease</fullName>
    </submittedName>
</protein>
<dbReference type="PROSITE" id="PS50850">
    <property type="entry name" value="MFS"/>
    <property type="match status" value="1"/>
</dbReference>
<dbReference type="SUPFAM" id="SSF103473">
    <property type="entry name" value="MFS general substrate transporter"/>
    <property type="match status" value="1"/>
</dbReference>
<sequence>MVGPPRSPVGGGEVGALRLLLAAQALSQLGFRLLGLAMPILATTTLHASAFEVSAVAACQTVAFLAIGLPAGVWVDRMRKRPVMVVSDLGRAVALGSIPVAWGLGTLDVLHLCVVSLVSGVLTVFFDVAAQSYLPHVVGGDRLLTANARLTGVEEVAGVVGPSAGGLLIQLVTAPLAIVATAFGYAWSALFVALIRRPEPLPPRKDRPRLVRGVAEGVRLVTRHALLRPIVLCSTTMTFFWSMSYAMLLVLLARDLGVPATTVGLLLTAGSLGGVLATLVVRRLIEALGDATAVKYSVACGAPLTLLAALAQPGWRLALVSVSLFGLGAALVVYNVAQVSFRQRAVPPDFLGRVNATVRFFAWGARPIGSLCGGVLAEVFGARGAVLTGAVGTSLAFLWLFLSPLRRMRTLPTGTPPVEPLVAS</sequence>
<feature type="transmembrane region" description="Helical" evidence="6">
    <location>
        <begin position="293"/>
        <end position="311"/>
    </location>
</feature>
<dbReference type="InterPro" id="IPR036259">
    <property type="entry name" value="MFS_trans_sf"/>
</dbReference>
<dbReference type="InterPro" id="IPR022324">
    <property type="entry name" value="Bacilysin_exporter_BacE_put"/>
</dbReference>
<keyword evidence="2" id="KW-1003">Cell membrane</keyword>
<dbReference type="RefSeq" id="WP_209469695.1">
    <property type="nucleotide sequence ID" value="NZ_BMWJ01000001.1"/>
</dbReference>
<gene>
    <name evidence="8" type="ORF">JOF59_001337</name>
</gene>
<feature type="transmembrane region" description="Helical" evidence="6">
    <location>
        <begin position="258"/>
        <end position="281"/>
    </location>
</feature>
<accession>A0ABS4V515</accession>
<dbReference type="PANTHER" id="PTHR23513">
    <property type="entry name" value="INTEGRAL MEMBRANE EFFLUX PROTEIN-RELATED"/>
    <property type="match status" value="1"/>
</dbReference>
<name>A0ABS4V515_9ACTN</name>
<feature type="transmembrane region" description="Helical" evidence="6">
    <location>
        <begin position="167"/>
        <end position="195"/>
    </location>
</feature>
<evidence type="ECO:0000256" key="1">
    <source>
        <dbReference type="ARBA" id="ARBA00004651"/>
    </source>
</evidence>
<dbReference type="PRINTS" id="PR01988">
    <property type="entry name" value="EXPORTERBACE"/>
</dbReference>
<comment type="subcellular location">
    <subcellularLocation>
        <location evidence="1">Cell membrane</location>
        <topology evidence="1">Multi-pass membrane protein</topology>
    </subcellularLocation>
</comment>
<comment type="caution">
    <text evidence="8">The sequence shown here is derived from an EMBL/GenBank/DDBJ whole genome shotgun (WGS) entry which is preliminary data.</text>
</comment>
<evidence type="ECO:0000259" key="7">
    <source>
        <dbReference type="PROSITE" id="PS50850"/>
    </source>
</evidence>
<feature type="transmembrane region" description="Helical" evidence="6">
    <location>
        <begin position="55"/>
        <end position="75"/>
    </location>
</feature>
<dbReference type="CDD" id="cd06173">
    <property type="entry name" value="MFS_MefA_like"/>
    <property type="match status" value="1"/>
</dbReference>
<reference evidence="8 9" key="1">
    <citation type="submission" date="2021-03" db="EMBL/GenBank/DDBJ databases">
        <title>Sequencing the genomes of 1000 actinobacteria strains.</title>
        <authorList>
            <person name="Klenk H.-P."/>
        </authorList>
    </citation>
    <scope>NUCLEOTIDE SEQUENCE [LARGE SCALE GENOMIC DNA]</scope>
    <source>
        <strain evidence="8 9">DSM 40843</strain>
    </source>
</reference>
<keyword evidence="4 6" id="KW-1133">Transmembrane helix</keyword>
<feature type="transmembrane region" description="Helical" evidence="6">
    <location>
        <begin position="382"/>
        <end position="402"/>
    </location>
</feature>
<evidence type="ECO:0000256" key="2">
    <source>
        <dbReference type="ARBA" id="ARBA00022475"/>
    </source>
</evidence>
<feature type="transmembrane region" description="Helical" evidence="6">
    <location>
        <begin position="317"/>
        <end position="337"/>
    </location>
</feature>
<keyword evidence="3 6" id="KW-0812">Transmembrane</keyword>
<feature type="domain" description="Major facilitator superfamily (MFS) profile" evidence="7">
    <location>
        <begin position="177"/>
        <end position="424"/>
    </location>
</feature>
<feature type="transmembrane region" description="Helical" evidence="6">
    <location>
        <begin position="109"/>
        <end position="134"/>
    </location>
</feature>
<dbReference type="InterPro" id="IPR011701">
    <property type="entry name" value="MFS"/>
</dbReference>
<evidence type="ECO:0000313" key="8">
    <source>
        <dbReference type="EMBL" id="MBP2358937.1"/>
    </source>
</evidence>
<feature type="transmembrane region" description="Helical" evidence="6">
    <location>
        <begin position="229"/>
        <end position="252"/>
    </location>
</feature>
<evidence type="ECO:0000256" key="5">
    <source>
        <dbReference type="ARBA" id="ARBA00023136"/>
    </source>
</evidence>
<evidence type="ECO:0000256" key="4">
    <source>
        <dbReference type="ARBA" id="ARBA00022989"/>
    </source>
</evidence>
<dbReference type="InterPro" id="IPR020846">
    <property type="entry name" value="MFS_dom"/>
</dbReference>
<dbReference type="PANTHER" id="PTHR23513:SF6">
    <property type="entry name" value="MAJOR FACILITATOR SUPERFAMILY ASSOCIATED DOMAIN-CONTAINING PROTEIN"/>
    <property type="match status" value="1"/>
</dbReference>
<evidence type="ECO:0000256" key="3">
    <source>
        <dbReference type="ARBA" id="ARBA00022692"/>
    </source>
</evidence>
<organism evidence="8 9">
    <name type="scientific">Streptomyces clavifer</name>
    <dbReference type="NCBI Taxonomy" id="68188"/>
    <lineage>
        <taxon>Bacteria</taxon>
        <taxon>Bacillati</taxon>
        <taxon>Actinomycetota</taxon>
        <taxon>Actinomycetes</taxon>
        <taxon>Kitasatosporales</taxon>
        <taxon>Streptomycetaceae</taxon>
        <taxon>Streptomyces</taxon>
    </lineage>
</organism>
<feature type="transmembrane region" description="Helical" evidence="6">
    <location>
        <begin position="358"/>
        <end position="376"/>
    </location>
</feature>
<evidence type="ECO:0000313" key="9">
    <source>
        <dbReference type="Proteomes" id="UP001519311"/>
    </source>
</evidence>